<name>A0A1H9P9R9_9ACTN</name>
<reference evidence="4" key="1">
    <citation type="submission" date="2016-10" db="EMBL/GenBank/DDBJ databases">
        <authorList>
            <person name="Varghese N."/>
            <person name="Submissions S."/>
        </authorList>
    </citation>
    <scope>NUCLEOTIDE SEQUENCE [LARGE SCALE GENOMIC DNA]</scope>
    <source>
        <strain evidence="4">KHGC19</strain>
    </source>
</reference>
<evidence type="ECO:0000259" key="2">
    <source>
        <dbReference type="Pfam" id="PF02371"/>
    </source>
</evidence>
<dbReference type="GO" id="GO:0004803">
    <property type="term" value="F:transposase activity"/>
    <property type="evidence" value="ECO:0007669"/>
    <property type="project" value="InterPro"/>
</dbReference>
<dbReference type="GO" id="GO:0006313">
    <property type="term" value="P:DNA transposition"/>
    <property type="evidence" value="ECO:0007669"/>
    <property type="project" value="InterPro"/>
</dbReference>
<dbReference type="Pfam" id="PF02371">
    <property type="entry name" value="Transposase_20"/>
    <property type="match status" value="1"/>
</dbReference>
<dbReference type="Pfam" id="PF01548">
    <property type="entry name" value="DEDD_Tnp_IS110"/>
    <property type="match status" value="1"/>
</dbReference>
<feature type="domain" description="Transposase IS110-like N-terminal" evidence="1">
    <location>
        <begin position="9"/>
        <end position="163"/>
    </location>
</feature>
<dbReference type="PANTHER" id="PTHR33055:SF3">
    <property type="entry name" value="PUTATIVE TRANSPOSASE FOR IS117-RELATED"/>
    <property type="match status" value="1"/>
</dbReference>
<dbReference type="InterPro" id="IPR002525">
    <property type="entry name" value="Transp_IS110-like_N"/>
</dbReference>
<dbReference type="InterPro" id="IPR047650">
    <property type="entry name" value="Transpos_IS110"/>
</dbReference>
<dbReference type="RefSeq" id="WP_091008634.1">
    <property type="nucleotide sequence ID" value="NZ_FOGP01000002.1"/>
</dbReference>
<proteinExistence type="predicted"/>
<organism evidence="3 4">
    <name type="scientific">Parafannyhessea umbonata</name>
    <dbReference type="NCBI Taxonomy" id="604330"/>
    <lineage>
        <taxon>Bacteria</taxon>
        <taxon>Bacillati</taxon>
        <taxon>Actinomycetota</taxon>
        <taxon>Coriobacteriia</taxon>
        <taxon>Coriobacteriales</taxon>
        <taxon>Atopobiaceae</taxon>
        <taxon>Parafannyhessea</taxon>
    </lineage>
</organism>
<evidence type="ECO:0000313" key="4">
    <source>
        <dbReference type="Proteomes" id="UP000199128"/>
    </source>
</evidence>
<dbReference type="Proteomes" id="UP000199128">
    <property type="component" value="Unassembled WGS sequence"/>
</dbReference>
<evidence type="ECO:0000259" key="1">
    <source>
        <dbReference type="Pfam" id="PF01548"/>
    </source>
</evidence>
<dbReference type="EMBL" id="FOGP01000002">
    <property type="protein sequence ID" value="SER44363.1"/>
    <property type="molecule type" value="Genomic_DNA"/>
</dbReference>
<feature type="domain" description="Transposase IS116/IS110/IS902 C-terminal" evidence="2">
    <location>
        <begin position="274"/>
        <end position="358"/>
    </location>
</feature>
<dbReference type="InterPro" id="IPR003346">
    <property type="entry name" value="Transposase_20"/>
</dbReference>
<gene>
    <name evidence="3" type="ORF">SAMN05216446_0880</name>
</gene>
<dbReference type="AlphaFoldDB" id="A0A1H9P9R9"/>
<protein>
    <submittedName>
        <fullName evidence="3">Transposase</fullName>
    </submittedName>
</protein>
<sequence length="398" mass="42955">MEAAHGVVVGFDVGRYSHHMTAIDAHAGEVTASKPVGQDESEIRSALEPYAGTDAIAVVDQPGDLSSLLFAVAREMGLDVGFITPKAMAKGIDLYGGEAKTDRRDSFVMADLALRIPSLVHGVSARRGDAEELAALMSYDRELTDDARRAAARIHGLLLATCPALNGVFAGQRVKRRLPLALLARYGGANGLASAGKGRVRRWVGAQRGFGHRGPLFVEEVFSAIASQSVEIVSSAFYDELIKIEAASLRSALDARERVGRRVDELLASMPDARVLLSMPGLGRVTAATFIAEVGDISRFSSAAKLAAYAGLAPRVRQSGRSLNSVTKPRAGNKRLKRAWVLSAARSIDFCEESRAYYDRKRAEGRCHYSAVIALARRRINVAYAMLRDGQRFESRLG</sequence>
<evidence type="ECO:0000313" key="3">
    <source>
        <dbReference type="EMBL" id="SER44363.1"/>
    </source>
</evidence>
<dbReference type="PANTHER" id="PTHR33055">
    <property type="entry name" value="TRANSPOSASE FOR INSERTION SEQUENCE ELEMENT IS1111A"/>
    <property type="match status" value="1"/>
</dbReference>
<dbReference type="NCBIfam" id="NF033542">
    <property type="entry name" value="transpos_IS110"/>
    <property type="match status" value="1"/>
</dbReference>
<accession>A0A1H9P9R9</accession>
<dbReference type="GO" id="GO:0003677">
    <property type="term" value="F:DNA binding"/>
    <property type="evidence" value="ECO:0007669"/>
    <property type="project" value="InterPro"/>
</dbReference>